<protein>
    <submittedName>
        <fullName evidence="1">Uncharacterized protein</fullName>
    </submittedName>
</protein>
<proteinExistence type="predicted"/>
<dbReference type="Proteomes" id="UP000184016">
    <property type="component" value="Unassembled WGS sequence"/>
</dbReference>
<dbReference type="AlphaFoldDB" id="A0A1M6V6U6"/>
<dbReference type="RefSeq" id="WP_072874828.1">
    <property type="nucleotide sequence ID" value="NZ_FRAF01000022.1"/>
</dbReference>
<keyword evidence="2" id="KW-1185">Reference proteome</keyword>
<name>A0A1M6V6U6_9BACL</name>
<dbReference type="OrthoDB" id="2376222at2"/>
<evidence type="ECO:0000313" key="2">
    <source>
        <dbReference type="Proteomes" id="UP000184016"/>
    </source>
</evidence>
<organism evidence="1 2">
    <name type="scientific">Alicyclobacillus tolerans</name>
    <dbReference type="NCBI Taxonomy" id="90970"/>
    <lineage>
        <taxon>Bacteria</taxon>
        <taxon>Bacillati</taxon>
        <taxon>Bacillota</taxon>
        <taxon>Bacilli</taxon>
        <taxon>Bacillales</taxon>
        <taxon>Alicyclobacillaceae</taxon>
        <taxon>Alicyclobacillus</taxon>
    </lineage>
</organism>
<gene>
    <name evidence="1" type="ORF">SAMN05443507_12223</name>
</gene>
<reference evidence="2" key="1">
    <citation type="submission" date="2016-11" db="EMBL/GenBank/DDBJ databases">
        <authorList>
            <person name="Varghese N."/>
            <person name="Submissions S."/>
        </authorList>
    </citation>
    <scope>NUCLEOTIDE SEQUENCE [LARGE SCALE GENOMIC DNA]</scope>
    <source>
        <strain evidence="2">USBA-503</strain>
    </source>
</reference>
<accession>A0A1M6V6U6</accession>
<evidence type="ECO:0000313" key="1">
    <source>
        <dbReference type="EMBL" id="SHK77217.1"/>
    </source>
</evidence>
<sequence>MNQSYQQGGYGMQGQTLSQFATPSQTVQRHIQQDLGYYGQQTQSYHQPMPTSMGYGMGQQGGAHYGHSTFSEYGTPAHVVQQHMQQDLGHQPMPTSMGYGMGQQGGAHYGHSTFSEYGTPAHVVQQHMQQDLGQQRMPMAQSGSHGSMMMAGGYQQGYSQPALHQVMQAAPVGYQGQMSSQQGPIMSSNLYTQGHYSPQHPYPQMNHGHSMLSEYGTSPQVVQQHIQQDLQHGIGNMTSEQAGHRVGQAVQMGMSMMGQPYRPYS</sequence>
<dbReference type="EMBL" id="FRAF01000022">
    <property type="protein sequence ID" value="SHK77217.1"/>
    <property type="molecule type" value="Genomic_DNA"/>
</dbReference>